<dbReference type="EMBL" id="BMIQ01000009">
    <property type="protein sequence ID" value="GGE20539.1"/>
    <property type="molecule type" value="Genomic_DNA"/>
</dbReference>
<accession>A0A916ZZS2</accession>
<gene>
    <name evidence="2" type="ORF">GCM10011390_44780</name>
</gene>
<dbReference type="InterPro" id="IPR043129">
    <property type="entry name" value="ATPase_NBD"/>
</dbReference>
<dbReference type="Gene3D" id="3.30.420.40">
    <property type="match status" value="1"/>
</dbReference>
<dbReference type="Pfam" id="PF01968">
    <property type="entry name" value="Hydantoinase_A"/>
    <property type="match status" value="1"/>
</dbReference>
<dbReference type="AlphaFoldDB" id="A0A916ZZS2"/>
<keyword evidence="3" id="KW-1185">Reference proteome</keyword>
<comment type="caution">
    <text evidence="2">The sequence shown here is derived from an EMBL/GenBank/DDBJ whole genome shotgun (WGS) entry which is preliminary data.</text>
</comment>
<sequence length="327" mass="33869">MARVLGWDVGGAHLKAALAEAGEILRVWRVAVPLRRDLRPLDEALARIAAEAGAVSRHAVTMTGELSDVFPDRAAGVAALARALAPHLSGETLFYAGETGFVASPEASEMVASANWHAAARLVAGQIEAALLLDMGSTTTDITVIREGRVDAKGFGDARRLACGELVYQGHSRTALMAVAESVPFEGARVPVIAEPLATMADVRRLLGAEDGDASAKEAGARLARMIGRDAAEVSGPALEALAQAFGEAQLRRVHDAALTVLSRGALDEGAPVVVAGIGRPVLKRLAARLDRGIVDFGDLVDCRSALREEVCAAAPASALAILALSA</sequence>
<proteinExistence type="predicted"/>
<dbReference type="RefSeq" id="WP_188912491.1">
    <property type="nucleotide sequence ID" value="NZ_BMIQ01000009.1"/>
</dbReference>
<name>A0A916ZZS2_9HYPH</name>
<evidence type="ECO:0000259" key="1">
    <source>
        <dbReference type="Pfam" id="PF01968"/>
    </source>
</evidence>
<reference evidence="2" key="2">
    <citation type="submission" date="2020-09" db="EMBL/GenBank/DDBJ databases">
        <authorList>
            <person name="Sun Q."/>
            <person name="Zhou Y."/>
        </authorList>
    </citation>
    <scope>NUCLEOTIDE SEQUENCE</scope>
    <source>
        <strain evidence="2">CGMCC 1.15367</strain>
    </source>
</reference>
<dbReference type="GO" id="GO:0016787">
    <property type="term" value="F:hydrolase activity"/>
    <property type="evidence" value="ECO:0007669"/>
    <property type="project" value="InterPro"/>
</dbReference>
<dbReference type="InterPro" id="IPR002756">
    <property type="entry name" value="MfnF"/>
</dbReference>
<evidence type="ECO:0000313" key="2">
    <source>
        <dbReference type="EMBL" id="GGE20539.1"/>
    </source>
</evidence>
<protein>
    <submittedName>
        <fullName evidence="2">ATP synthase subunit C</fullName>
    </submittedName>
</protein>
<reference evidence="2" key="1">
    <citation type="journal article" date="2014" name="Int. J. Syst. Evol. Microbiol.">
        <title>Complete genome sequence of Corynebacterium casei LMG S-19264T (=DSM 44701T), isolated from a smear-ripened cheese.</title>
        <authorList>
            <consortium name="US DOE Joint Genome Institute (JGI-PGF)"/>
            <person name="Walter F."/>
            <person name="Albersmeier A."/>
            <person name="Kalinowski J."/>
            <person name="Ruckert C."/>
        </authorList>
    </citation>
    <scope>NUCLEOTIDE SEQUENCE</scope>
    <source>
        <strain evidence="2">CGMCC 1.15367</strain>
    </source>
</reference>
<organism evidence="2 3">
    <name type="scientific">Aureimonas endophytica</name>
    <dbReference type="NCBI Taxonomy" id="2027858"/>
    <lineage>
        <taxon>Bacteria</taxon>
        <taxon>Pseudomonadati</taxon>
        <taxon>Pseudomonadota</taxon>
        <taxon>Alphaproteobacteria</taxon>
        <taxon>Hyphomicrobiales</taxon>
        <taxon>Aurantimonadaceae</taxon>
        <taxon>Aureimonas</taxon>
    </lineage>
</organism>
<dbReference type="NCBIfam" id="TIGR03123">
    <property type="entry name" value="one_C_unchar_1"/>
    <property type="match status" value="1"/>
</dbReference>
<dbReference type="Proteomes" id="UP000644699">
    <property type="component" value="Unassembled WGS sequence"/>
</dbReference>
<dbReference type="Gene3D" id="3.30.420.190">
    <property type="entry name" value="conserved archaeal protein q6m145"/>
    <property type="match status" value="1"/>
</dbReference>
<feature type="domain" description="Hydantoinase A/oxoprolinase" evidence="1">
    <location>
        <begin position="58"/>
        <end position="282"/>
    </location>
</feature>
<dbReference type="SUPFAM" id="SSF53067">
    <property type="entry name" value="Actin-like ATPase domain"/>
    <property type="match status" value="1"/>
</dbReference>
<dbReference type="InterPro" id="IPR002821">
    <property type="entry name" value="Hydantoinase_A"/>
</dbReference>
<evidence type="ECO:0000313" key="3">
    <source>
        <dbReference type="Proteomes" id="UP000644699"/>
    </source>
</evidence>